<reference evidence="1" key="1">
    <citation type="journal article" date="2019" name="bioRxiv">
        <title>The Genome of the Zebra Mussel, Dreissena polymorpha: A Resource for Invasive Species Research.</title>
        <authorList>
            <person name="McCartney M.A."/>
            <person name="Auch B."/>
            <person name="Kono T."/>
            <person name="Mallez S."/>
            <person name="Zhang Y."/>
            <person name="Obille A."/>
            <person name="Becker A."/>
            <person name="Abrahante J.E."/>
            <person name="Garbe J."/>
            <person name="Badalamenti J.P."/>
            <person name="Herman A."/>
            <person name="Mangelson H."/>
            <person name="Liachko I."/>
            <person name="Sullivan S."/>
            <person name="Sone E.D."/>
            <person name="Koren S."/>
            <person name="Silverstein K.A.T."/>
            <person name="Beckman K.B."/>
            <person name="Gohl D.M."/>
        </authorList>
    </citation>
    <scope>NUCLEOTIDE SEQUENCE</scope>
    <source>
        <strain evidence="1">Duluth1</strain>
        <tissue evidence="1">Whole animal</tissue>
    </source>
</reference>
<protein>
    <submittedName>
        <fullName evidence="1">Uncharacterized protein</fullName>
    </submittedName>
</protein>
<evidence type="ECO:0000313" key="1">
    <source>
        <dbReference type="EMBL" id="KAH3813773.1"/>
    </source>
</evidence>
<proteinExistence type="predicted"/>
<reference evidence="1" key="2">
    <citation type="submission" date="2020-11" db="EMBL/GenBank/DDBJ databases">
        <authorList>
            <person name="McCartney M.A."/>
            <person name="Auch B."/>
            <person name="Kono T."/>
            <person name="Mallez S."/>
            <person name="Becker A."/>
            <person name="Gohl D.M."/>
            <person name="Silverstein K.A.T."/>
            <person name="Koren S."/>
            <person name="Bechman K.B."/>
            <person name="Herman A."/>
            <person name="Abrahante J.E."/>
            <person name="Garbe J."/>
        </authorList>
    </citation>
    <scope>NUCLEOTIDE SEQUENCE</scope>
    <source>
        <strain evidence="1">Duluth1</strain>
        <tissue evidence="1">Whole animal</tissue>
    </source>
</reference>
<organism evidence="1 2">
    <name type="scientific">Dreissena polymorpha</name>
    <name type="common">Zebra mussel</name>
    <name type="synonym">Mytilus polymorpha</name>
    <dbReference type="NCBI Taxonomy" id="45954"/>
    <lineage>
        <taxon>Eukaryota</taxon>
        <taxon>Metazoa</taxon>
        <taxon>Spiralia</taxon>
        <taxon>Lophotrochozoa</taxon>
        <taxon>Mollusca</taxon>
        <taxon>Bivalvia</taxon>
        <taxon>Autobranchia</taxon>
        <taxon>Heteroconchia</taxon>
        <taxon>Euheterodonta</taxon>
        <taxon>Imparidentia</taxon>
        <taxon>Neoheterodontei</taxon>
        <taxon>Myida</taxon>
        <taxon>Dreissenoidea</taxon>
        <taxon>Dreissenidae</taxon>
        <taxon>Dreissena</taxon>
    </lineage>
</organism>
<sequence>MSFSTCCCSVLLHNFSFEILSGHRNYSEVCVDADLYFIYWCDDGSPGFYSIEEYLLHDGKEEPNLGGDANCDGSPDVLQLLVL</sequence>
<evidence type="ECO:0000313" key="2">
    <source>
        <dbReference type="Proteomes" id="UP000828390"/>
    </source>
</evidence>
<dbReference type="AlphaFoldDB" id="A0A9D4GBA5"/>
<dbReference type="EMBL" id="JAIWYP010000006">
    <property type="protein sequence ID" value="KAH3813773.1"/>
    <property type="molecule type" value="Genomic_DNA"/>
</dbReference>
<accession>A0A9D4GBA5</accession>
<dbReference type="Proteomes" id="UP000828390">
    <property type="component" value="Unassembled WGS sequence"/>
</dbReference>
<comment type="caution">
    <text evidence="1">The sequence shown here is derived from an EMBL/GenBank/DDBJ whole genome shotgun (WGS) entry which is preliminary data.</text>
</comment>
<name>A0A9D4GBA5_DREPO</name>
<gene>
    <name evidence="1" type="ORF">DPMN_142241</name>
</gene>
<keyword evidence="2" id="KW-1185">Reference proteome</keyword>